<dbReference type="Proteomes" id="UP000265618">
    <property type="component" value="Unassembled WGS sequence"/>
</dbReference>
<proteinExistence type="predicted"/>
<name>A0A9K3D0D3_9EUKA</name>
<dbReference type="OrthoDB" id="278280at2759"/>
<gene>
    <name evidence="2" type="ORF">KIPB_006503</name>
</gene>
<evidence type="ECO:0000313" key="3">
    <source>
        <dbReference type="Proteomes" id="UP000265618"/>
    </source>
</evidence>
<protein>
    <submittedName>
        <fullName evidence="2">Uncharacterized protein</fullName>
    </submittedName>
</protein>
<feature type="non-terminal residue" evidence="2">
    <location>
        <position position="79"/>
    </location>
</feature>
<organism evidence="2 3">
    <name type="scientific">Kipferlia bialata</name>
    <dbReference type="NCBI Taxonomy" id="797122"/>
    <lineage>
        <taxon>Eukaryota</taxon>
        <taxon>Metamonada</taxon>
        <taxon>Carpediemonas-like organisms</taxon>
        <taxon>Kipferlia</taxon>
    </lineage>
</organism>
<comment type="caution">
    <text evidence="2">The sequence shown here is derived from an EMBL/GenBank/DDBJ whole genome shotgun (WGS) entry which is preliminary data.</text>
</comment>
<keyword evidence="3" id="KW-1185">Reference proteome</keyword>
<reference evidence="2 3" key="1">
    <citation type="journal article" date="2018" name="PLoS ONE">
        <title>The draft genome of Kipferlia bialata reveals reductive genome evolution in fornicate parasites.</title>
        <authorList>
            <person name="Tanifuji G."/>
            <person name="Takabayashi S."/>
            <person name="Kume K."/>
            <person name="Takagi M."/>
            <person name="Nakayama T."/>
            <person name="Kamikawa R."/>
            <person name="Inagaki Y."/>
            <person name="Hashimoto T."/>
        </authorList>
    </citation>
    <scope>NUCLEOTIDE SEQUENCE [LARGE SCALE GENOMIC DNA]</scope>
    <source>
        <strain evidence="2">NY0173</strain>
    </source>
</reference>
<dbReference type="AlphaFoldDB" id="A0A9K3D0D3"/>
<accession>A0A9K3D0D3</accession>
<feature type="region of interest" description="Disordered" evidence="1">
    <location>
        <begin position="1"/>
        <end position="79"/>
    </location>
</feature>
<sequence>MAKKGGKKQEESKKARKKADNAAISDSTFGLKNKNKSKKVQNHIQQITDQVRSKGKDGRTKSRAHAQQEAAAKAKAEKH</sequence>
<dbReference type="EMBL" id="BDIP01001676">
    <property type="protein sequence ID" value="GIQ84919.1"/>
    <property type="molecule type" value="Genomic_DNA"/>
</dbReference>
<feature type="compositionally biased region" description="Basic and acidic residues" evidence="1">
    <location>
        <begin position="51"/>
        <end position="60"/>
    </location>
</feature>
<evidence type="ECO:0000256" key="1">
    <source>
        <dbReference type="SAM" id="MobiDB-lite"/>
    </source>
</evidence>
<evidence type="ECO:0000313" key="2">
    <source>
        <dbReference type="EMBL" id="GIQ84919.1"/>
    </source>
</evidence>